<keyword evidence="3 7" id="KW-0805">Transcription regulation</keyword>
<dbReference type="EMBL" id="BNJF01000011">
    <property type="protein sequence ID" value="GHO51158.1"/>
    <property type="molecule type" value="Genomic_DNA"/>
</dbReference>
<dbReference type="Gene3D" id="1.10.1740.10">
    <property type="match status" value="1"/>
</dbReference>
<dbReference type="InterPro" id="IPR032710">
    <property type="entry name" value="NTF2-like_dom_sf"/>
</dbReference>
<dbReference type="PANTHER" id="PTHR43133">
    <property type="entry name" value="RNA POLYMERASE ECF-TYPE SIGMA FACTO"/>
    <property type="match status" value="1"/>
</dbReference>
<protein>
    <recommendedName>
        <fullName evidence="7">RNA polymerase sigma factor</fullName>
    </recommendedName>
</protein>
<feature type="region of interest" description="Disordered" evidence="8">
    <location>
        <begin position="92"/>
        <end position="114"/>
    </location>
</feature>
<dbReference type="InterPro" id="IPR000838">
    <property type="entry name" value="RNA_pol_sigma70_ECF_CS"/>
</dbReference>
<evidence type="ECO:0000256" key="5">
    <source>
        <dbReference type="ARBA" id="ARBA00023125"/>
    </source>
</evidence>
<dbReference type="GO" id="GO:0006352">
    <property type="term" value="P:DNA-templated transcription initiation"/>
    <property type="evidence" value="ECO:0007669"/>
    <property type="project" value="InterPro"/>
</dbReference>
<dbReference type="AlphaFoldDB" id="A0A8J3IBY1"/>
<keyword evidence="12" id="KW-1185">Reference proteome</keyword>
<evidence type="ECO:0000256" key="6">
    <source>
        <dbReference type="ARBA" id="ARBA00023163"/>
    </source>
</evidence>
<evidence type="ECO:0000313" key="12">
    <source>
        <dbReference type="Proteomes" id="UP000612362"/>
    </source>
</evidence>
<evidence type="ECO:0000313" key="11">
    <source>
        <dbReference type="EMBL" id="GHO51158.1"/>
    </source>
</evidence>
<dbReference type="InterPro" id="IPR039425">
    <property type="entry name" value="RNA_pol_sigma-70-like"/>
</dbReference>
<evidence type="ECO:0000256" key="8">
    <source>
        <dbReference type="SAM" id="MobiDB-lite"/>
    </source>
</evidence>
<dbReference type="GO" id="GO:0016987">
    <property type="term" value="F:sigma factor activity"/>
    <property type="evidence" value="ECO:0007669"/>
    <property type="project" value="UniProtKB-KW"/>
</dbReference>
<comment type="caution">
    <text evidence="11">The sequence shown here is derived from an EMBL/GenBank/DDBJ whole genome shotgun (WGS) entry which is preliminary data.</text>
</comment>
<feature type="compositionally biased region" description="Polar residues" evidence="8">
    <location>
        <begin position="95"/>
        <end position="105"/>
    </location>
</feature>
<dbReference type="RefSeq" id="WP_220200108.1">
    <property type="nucleotide sequence ID" value="NZ_BNJF01000011.1"/>
</dbReference>
<organism evidence="11 12">
    <name type="scientific">Ktedonospora formicarum</name>
    <dbReference type="NCBI Taxonomy" id="2778364"/>
    <lineage>
        <taxon>Bacteria</taxon>
        <taxon>Bacillati</taxon>
        <taxon>Chloroflexota</taxon>
        <taxon>Ktedonobacteria</taxon>
        <taxon>Ktedonobacterales</taxon>
        <taxon>Ktedonobacteraceae</taxon>
        <taxon>Ktedonospora</taxon>
    </lineage>
</organism>
<dbReference type="Proteomes" id="UP000612362">
    <property type="component" value="Unassembled WGS sequence"/>
</dbReference>
<dbReference type="Gene3D" id="1.10.10.10">
    <property type="entry name" value="Winged helix-like DNA-binding domain superfamily/Winged helix DNA-binding domain"/>
    <property type="match status" value="1"/>
</dbReference>
<keyword evidence="6 7" id="KW-0804">Transcription</keyword>
<dbReference type="CDD" id="cd06171">
    <property type="entry name" value="Sigma70_r4"/>
    <property type="match status" value="1"/>
</dbReference>
<proteinExistence type="inferred from homology"/>
<dbReference type="PANTHER" id="PTHR43133:SF65">
    <property type="entry name" value="ECF RNA POLYMERASE SIGMA FACTOR SIGG"/>
    <property type="match status" value="1"/>
</dbReference>
<dbReference type="SUPFAM" id="SSF88659">
    <property type="entry name" value="Sigma3 and sigma4 domains of RNA polymerase sigma factors"/>
    <property type="match status" value="1"/>
</dbReference>
<feature type="domain" description="RNA polymerase sigma factor 70 region 4 type 2" evidence="10">
    <location>
        <begin position="150"/>
        <end position="196"/>
    </location>
</feature>
<sequence>MEIADHATLVLAAQAGDQKAFEILVNAYRSELLVHCYRMVGSLSDAEDLVQEALVQAWEKRATLTSPQSYHSWLYRIATNLCLNRLTRAPRRSLPSESYPQSDPSRPTPPRLREPIWLEPFPDELLAESGAEPESRALSRERITLAFLIALQHLTPTQRAILLLREVLEWPTAEVAEWLHLSVPAVNSALQRARHALRQRDAGSEAEMVLPHFHLQDLLDRYVAAWEEADIPGLVALLREDAWFSMPPLPFWVQGRLDIATVYQTYLFTPAREWRLLPTRANGSPAFGIYYQEAGIGDYLLFGLVVLGVERGQIVSLVAFLELSTLSFFALPPTLSHLRGNA</sequence>
<gene>
    <name evidence="11" type="primary">sigG</name>
    <name evidence="11" type="ORF">KSX_93210</name>
</gene>
<dbReference type="SUPFAM" id="SSF54427">
    <property type="entry name" value="NTF2-like"/>
    <property type="match status" value="1"/>
</dbReference>
<dbReference type="NCBIfam" id="NF006089">
    <property type="entry name" value="PRK08241.1"/>
    <property type="match status" value="1"/>
</dbReference>
<keyword evidence="5 7" id="KW-0238">DNA-binding</keyword>
<dbReference type="InterPro" id="IPR014284">
    <property type="entry name" value="RNA_pol_sigma-70_dom"/>
</dbReference>
<dbReference type="GO" id="GO:0003677">
    <property type="term" value="F:DNA binding"/>
    <property type="evidence" value="ECO:0007669"/>
    <property type="project" value="UniProtKB-KW"/>
</dbReference>
<dbReference type="GO" id="GO:0006950">
    <property type="term" value="P:response to stress"/>
    <property type="evidence" value="ECO:0007669"/>
    <property type="project" value="UniProtKB-ARBA"/>
</dbReference>
<evidence type="ECO:0000259" key="9">
    <source>
        <dbReference type="Pfam" id="PF04542"/>
    </source>
</evidence>
<comment type="subunit">
    <text evidence="2">Interacts transiently with the RNA polymerase catalytic core formed by RpoA, RpoB, RpoC and RpoZ (2 alpha, 1 beta, 1 beta' and 1 omega subunit) to form the RNA polymerase holoenzyme that can initiate transcription.</text>
</comment>
<comment type="similarity">
    <text evidence="1 7">Belongs to the sigma-70 factor family. ECF subfamily.</text>
</comment>
<dbReference type="SUPFAM" id="SSF88946">
    <property type="entry name" value="Sigma2 domain of RNA polymerase sigma factors"/>
    <property type="match status" value="1"/>
</dbReference>
<dbReference type="InterPro" id="IPR013324">
    <property type="entry name" value="RNA_pol_sigma_r3/r4-like"/>
</dbReference>
<dbReference type="NCBIfam" id="TIGR02960">
    <property type="entry name" value="SigX5"/>
    <property type="match status" value="1"/>
</dbReference>
<dbReference type="NCBIfam" id="TIGR02937">
    <property type="entry name" value="sigma70-ECF"/>
    <property type="match status" value="1"/>
</dbReference>
<dbReference type="PROSITE" id="PS01063">
    <property type="entry name" value="SIGMA70_ECF"/>
    <property type="match status" value="1"/>
</dbReference>
<dbReference type="InterPro" id="IPR014305">
    <property type="entry name" value="RNA_pol_sigma-G_actinobac"/>
</dbReference>
<dbReference type="InterPro" id="IPR036388">
    <property type="entry name" value="WH-like_DNA-bd_sf"/>
</dbReference>
<evidence type="ECO:0000256" key="4">
    <source>
        <dbReference type="ARBA" id="ARBA00023082"/>
    </source>
</evidence>
<feature type="domain" description="RNA polymerase sigma-70 region 2" evidence="9">
    <location>
        <begin position="24"/>
        <end position="90"/>
    </location>
</feature>
<reference evidence="11" key="1">
    <citation type="submission" date="2020-10" db="EMBL/GenBank/DDBJ databases">
        <title>Taxonomic study of unclassified bacteria belonging to the class Ktedonobacteria.</title>
        <authorList>
            <person name="Yabe S."/>
            <person name="Wang C.M."/>
            <person name="Zheng Y."/>
            <person name="Sakai Y."/>
            <person name="Cavaletti L."/>
            <person name="Monciardini P."/>
            <person name="Donadio S."/>
        </authorList>
    </citation>
    <scope>NUCLEOTIDE SEQUENCE</scope>
    <source>
        <strain evidence="11">SOSP1-1</strain>
    </source>
</reference>
<evidence type="ECO:0000256" key="3">
    <source>
        <dbReference type="ARBA" id="ARBA00023015"/>
    </source>
</evidence>
<dbReference type="Pfam" id="PF04542">
    <property type="entry name" value="Sigma70_r2"/>
    <property type="match status" value="1"/>
</dbReference>
<evidence type="ECO:0000256" key="1">
    <source>
        <dbReference type="ARBA" id="ARBA00010641"/>
    </source>
</evidence>
<dbReference type="InterPro" id="IPR013325">
    <property type="entry name" value="RNA_pol_sigma_r2"/>
</dbReference>
<name>A0A8J3IBY1_9CHLR</name>
<dbReference type="InterPro" id="IPR013249">
    <property type="entry name" value="RNA_pol_sigma70_r4_t2"/>
</dbReference>
<keyword evidence="4 7" id="KW-0731">Sigma factor</keyword>
<accession>A0A8J3IBY1</accession>
<dbReference type="Gene3D" id="3.10.450.50">
    <property type="match status" value="1"/>
</dbReference>
<dbReference type="Pfam" id="PF08281">
    <property type="entry name" value="Sigma70_r4_2"/>
    <property type="match status" value="1"/>
</dbReference>
<evidence type="ECO:0000256" key="2">
    <source>
        <dbReference type="ARBA" id="ARBA00011344"/>
    </source>
</evidence>
<evidence type="ECO:0000256" key="7">
    <source>
        <dbReference type="RuleBase" id="RU000716"/>
    </source>
</evidence>
<dbReference type="InterPro" id="IPR007627">
    <property type="entry name" value="RNA_pol_sigma70_r2"/>
</dbReference>
<evidence type="ECO:0000259" key="10">
    <source>
        <dbReference type="Pfam" id="PF08281"/>
    </source>
</evidence>